<name>A0AAD9N1X1_9ANNE</name>
<dbReference type="AlphaFoldDB" id="A0AAD9N1X1"/>
<reference evidence="2" key="1">
    <citation type="journal article" date="2023" name="Mol. Biol. Evol.">
        <title>Third-Generation Sequencing Reveals the Adaptive Role of the Epigenome in Three Deep-Sea Polychaetes.</title>
        <authorList>
            <person name="Perez M."/>
            <person name="Aroh O."/>
            <person name="Sun Y."/>
            <person name="Lan Y."/>
            <person name="Juniper S.K."/>
            <person name="Young C.R."/>
            <person name="Angers B."/>
            <person name="Qian P.Y."/>
        </authorList>
    </citation>
    <scope>NUCLEOTIDE SEQUENCE</scope>
    <source>
        <strain evidence="2">P08H-3</strain>
    </source>
</reference>
<accession>A0AAD9N1X1</accession>
<gene>
    <name evidence="2" type="ORF">LSH36_341g02015</name>
</gene>
<proteinExistence type="predicted"/>
<sequence length="393" mass="44850">MLFDVAEAFDAHGGTSAAAATGQAFGSPRRTYLGSNQIFAIRNKHSTLMVARVLLLLLAASLAHLAGLGDCSNLKASEMRRAKELEGRSIKLAWFVMMQQFYRQTIRQTRGSSGIAKIQPVFDISDLKRWAYHPDLVVTPPIHSHPDKKSVLGVSDLSVVLHGVHFRTGHADYRLRTRSKHKASRSIPRDIPLPGVPPEVTRLEKVQDQVAEMRRWFRAWVDQDPSKRDYRKYFKPVLCYLEGAWLSHFSERLEQKFRAKSFDDIVMQVNIMFASCNYYKQQCDNTETGDTDDDFLPFRGNQLEEPSASTPKHRKRGRKSIISHELAATMDRTKLSDRKATFMLAATARSLGNDVNDYSIKRSSICRESHKLCHDIERSHGKRFSRSFTCYRV</sequence>
<feature type="region of interest" description="Disordered" evidence="1">
    <location>
        <begin position="298"/>
        <end position="319"/>
    </location>
</feature>
<dbReference type="Proteomes" id="UP001208570">
    <property type="component" value="Unassembled WGS sequence"/>
</dbReference>
<comment type="caution">
    <text evidence="2">The sequence shown here is derived from an EMBL/GenBank/DDBJ whole genome shotgun (WGS) entry which is preliminary data.</text>
</comment>
<evidence type="ECO:0000313" key="2">
    <source>
        <dbReference type="EMBL" id="KAK2152036.1"/>
    </source>
</evidence>
<dbReference type="EMBL" id="JAODUP010000341">
    <property type="protein sequence ID" value="KAK2152036.1"/>
    <property type="molecule type" value="Genomic_DNA"/>
</dbReference>
<evidence type="ECO:0000313" key="3">
    <source>
        <dbReference type="Proteomes" id="UP001208570"/>
    </source>
</evidence>
<keyword evidence="3" id="KW-1185">Reference proteome</keyword>
<protein>
    <submittedName>
        <fullName evidence="2">Uncharacterized protein</fullName>
    </submittedName>
</protein>
<evidence type="ECO:0000256" key="1">
    <source>
        <dbReference type="SAM" id="MobiDB-lite"/>
    </source>
</evidence>
<organism evidence="2 3">
    <name type="scientific">Paralvinella palmiformis</name>
    <dbReference type="NCBI Taxonomy" id="53620"/>
    <lineage>
        <taxon>Eukaryota</taxon>
        <taxon>Metazoa</taxon>
        <taxon>Spiralia</taxon>
        <taxon>Lophotrochozoa</taxon>
        <taxon>Annelida</taxon>
        <taxon>Polychaeta</taxon>
        <taxon>Sedentaria</taxon>
        <taxon>Canalipalpata</taxon>
        <taxon>Terebellida</taxon>
        <taxon>Terebelliformia</taxon>
        <taxon>Alvinellidae</taxon>
        <taxon>Paralvinella</taxon>
    </lineage>
</organism>